<feature type="region of interest" description="Disordered" evidence="1">
    <location>
        <begin position="246"/>
        <end position="283"/>
    </location>
</feature>
<evidence type="ECO:0000256" key="1">
    <source>
        <dbReference type="SAM" id="MobiDB-lite"/>
    </source>
</evidence>
<organism evidence="2 3">
    <name type="scientific">Caballeronia pedi</name>
    <dbReference type="NCBI Taxonomy" id="1777141"/>
    <lineage>
        <taxon>Bacteria</taxon>
        <taxon>Pseudomonadati</taxon>
        <taxon>Pseudomonadota</taxon>
        <taxon>Betaproteobacteria</taxon>
        <taxon>Burkholderiales</taxon>
        <taxon>Burkholderiaceae</taxon>
        <taxon>Caballeronia</taxon>
    </lineage>
</organism>
<dbReference type="OrthoDB" id="8909920at2"/>
<feature type="region of interest" description="Disordered" evidence="1">
    <location>
        <begin position="185"/>
        <end position="211"/>
    </location>
</feature>
<proteinExistence type="predicted"/>
<name>A0A158AZW5_9BURK</name>
<evidence type="ECO:0008006" key="4">
    <source>
        <dbReference type="Google" id="ProtNLM"/>
    </source>
</evidence>
<comment type="caution">
    <text evidence="2">The sequence shown here is derived from an EMBL/GenBank/DDBJ whole genome shotgun (WGS) entry which is preliminary data.</text>
</comment>
<dbReference type="AlphaFoldDB" id="A0A158AZW5"/>
<evidence type="ECO:0000313" key="2">
    <source>
        <dbReference type="EMBL" id="SAK63362.1"/>
    </source>
</evidence>
<dbReference type="Proteomes" id="UP000054911">
    <property type="component" value="Unassembled WGS sequence"/>
</dbReference>
<dbReference type="STRING" id="1777141.AWB80_02856"/>
<protein>
    <recommendedName>
        <fullName evidence="4">RecT family protein</fullName>
    </recommendedName>
</protein>
<keyword evidence="3" id="KW-1185">Reference proteome</keyword>
<gene>
    <name evidence="2" type="ORF">AWB80_02856</name>
</gene>
<evidence type="ECO:0000313" key="3">
    <source>
        <dbReference type="Proteomes" id="UP000054911"/>
    </source>
</evidence>
<dbReference type="EMBL" id="FCOE02000008">
    <property type="protein sequence ID" value="SAK63362.1"/>
    <property type="molecule type" value="Genomic_DNA"/>
</dbReference>
<accession>A0A158AZW5</accession>
<reference evidence="2" key="1">
    <citation type="submission" date="2016-01" db="EMBL/GenBank/DDBJ databases">
        <authorList>
            <person name="Peeters C."/>
        </authorList>
    </citation>
    <scope>NUCLEOTIDE SEQUENCE [LARGE SCALE GENOMIC DNA]</scope>
    <source>
        <strain evidence="2">LMG 29323</strain>
    </source>
</reference>
<dbReference type="RefSeq" id="WP_061175332.1">
    <property type="nucleotide sequence ID" value="NZ_FCOE02000008.1"/>
</dbReference>
<sequence length="352" mass="38254">MTNDVITQVDESNDIAPRTYAELMEFARMVAESGLAPKDYINEPEKCAVAMQWGNELGLKPMQSLQNIAVIGNRPSLWGDAVLALVTASPACEDVIEFYENEGTEDMTAVCIAKRYGKADKSARFSIDDARTAGLVGKDVWQKYPKRMLQMRARGFALRDQFPDVLRGLPIAELVREAVDMGRVEEIDPTTGELKTAAPPPPRTPGESVKSKLRKVTLASVMKAIDDAQTADALKAAGEIASKLTNEDEKAKARQHYQAKLAAAKSKGKPPQDEQTGKKPAQAESVVVTYAEVASAIEAAERRIDSEGIAAAADLIQHVADEQQRKELTGLYEAAMHRLGDRQGDDEQGATA</sequence>